<reference evidence="1 2" key="1">
    <citation type="journal article" date="2014" name="Genome Announc.">
        <title>Draft Genome Sequence of the Haloacid-Degrading Burkholderia caribensis Strain MBA4.</title>
        <authorList>
            <person name="Pan Y."/>
            <person name="Kong K.F."/>
            <person name="Tsang J.S."/>
        </authorList>
    </citation>
    <scope>NUCLEOTIDE SEQUENCE [LARGE SCALE GENOMIC DNA]</scope>
    <source>
        <strain evidence="1 2">MBA4</strain>
    </source>
</reference>
<evidence type="ECO:0000313" key="1">
    <source>
        <dbReference type="EMBL" id="ALL63243.1"/>
    </source>
</evidence>
<dbReference type="CDD" id="cd02980">
    <property type="entry name" value="TRX_Fd_family"/>
    <property type="match status" value="1"/>
</dbReference>
<protein>
    <submittedName>
        <fullName evidence="1">Ferredoxin</fullName>
    </submittedName>
</protein>
<accession>A0A0P0R4Q0</accession>
<dbReference type="Proteomes" id="UP000019146">
    <property type="component" value="Chromosome 1"/>
</dbReference>
<dbReference type="Gene3D" id="3.40.30.10">
    <property type="entry name" value="Glutaredoxin"/>
    <property type="match status" value="1"/>
</dbReference>
<sequence length="122" mass="13790">MHAQRFAHAPHTSAIMDSFFKYHVFFCLNQREEGATRPSCANCGAQEMQEYAKKRVKQLGLAGPGQVRINKSGCLDRCEEGPTVVVYPEGVWYTYVDKSDIDEIVDSHLANGKIVERLLIDR</sequence>
<organism evidence="1 2">
    <name type="scientific">Paraburkholderia caribensis MBA4</name>
    <dbReference type="NCBI Taxonomy" id="1323664"/>
    <lineage>
        <taxon>Bacteria</taxon>
        <taxon>Pseudomonadati</taxon>
        <taxon>Pseudomonadota</taxon>
        <taxon>Betaproteobacteria</taxon>
        <taxon>Burkholderiales</taxon>
        <taxon>Burkholderiaceae</taxon>
        <taxon>Paraburkholderia</taxon>
    </lineage>
</organism>
<proteinExistence type="predicted"/>
<dbReference type="KEGG" id="bcai:K788_0004110"/>
<name>A0A0P0R4Q0_9BURK</name>
<gene>
    <name evidence="1" type="ORF">K788_0004110</name>
</gene>
<evidence type="ECO:0000313" key="2">
    <source>
        <dbReference type="Proteomes" id="UP000019146"/>
    </source>
</evidence>
<dbReference type="InterPro" id="IPR036249">
    <property type="entry name" value="Thioredoxin-like_sf"/>
</dbReference>
<dbReference type="EMBL" id="CP012746">
    <property type="protein sequence ID" value="ALL63243.1"/>
    <property type="molecule type" value="Genomic_DNA"/>
</dbReference>
<dbReference type="AlphaFoldDB" id="A0A0P0R4Q0"/>
<dbReference type="SUPFAM" id="SSF52833">
    <property type="entry name" value="Thioredoxin-like"/>
    <property type="match status" value="1"/>
</dbReference>